<dbReference type="Pfam" id="PF03600">
    <property type="entry name" value="CitMHS"/>
    <property type="match status" value="1"/>
</dbReference>
<keyword evidence="11" id="KW-1185">Reference proteome</keyword>
<reference evidence="10 11" key="1">
    <citation type="journal article" date="2014" name="Appl. Environ. Microbiol.">
        <title>Comparative Genome Analysis of 'Candidatus Methanoplasma termitum' Indicates a New Mode of Energy Metabolism in the Seventh Order of Methanogens.</title>
        <authorList>
            <person name="Lang K."/>
            <person name="Schuldes J."/>
            <person name="Klingl A."/>
            <person name="Poehlein A."/>
            <person name="Daniel R."/>
            <person name="Brune A."/>
        </authorList>
    </citation>
    <scope>NUCLEOTIDE SEQUENCE [LARGE SCALE GENOMIC DNA]</scope>
    <source>
        <strain evidence="11">Mpt1</strain>
    </source>
</reference>
<feature type="transmembrane region" description="Helical" evidence="8">
    <location>
        <begin position="100"/>
        <end position="125"/>
    </location>
</feature>
<feature type="transmembrane region" description="Helical" evidence="8">
    <location>
        <begin position="60"/>
        <end position="80"/>
    </location>
</feature>
<feature type="transmembrane region" description="Helical" evidence="8">
    <location>
        <begin position="137"/>
        <end position="157"/>
    </location>
</feature>
<evidence type="ECO:0000259" key="9">
    <source>
        <dbReference type="Pfam" id="PF03600"/>
    </source>
</evidence>
<keyword evidence="5 8" id="KW-0812">Transmembrane</keyword>
<dbReference type="EMBL" id="CP010070">
    <property type="protein sequence ID" value="AIZ57224.1"/>
    <property type="molecule type" value="Genomic_DNA"/>
</dbReference>
<dbReference type="KEGG" id="mear:Mpt1_c13630"/>
<dbReference type="Proteomes" id="UP000030787">
    <property type="component" value="Chromosome"/>
</dbReference>
<feature type="transmembrane region" description="Helical" evidence="8">
    <location>
        <begin position="222"/>
        <end position="242"/>
    </location>
</feature>
<dbReference type="STRING" id="1577791.Mpt1_c13630"/>
<name>A0A0A7LDS3_9ARCH</name>
<proteinExistence type="inferred from homology"/>
<organism evidence="10 11">
    <name type="scientific">Candidatus Methanoplasma termitum</name>
    <dbReference type="NCBI Taxonomy" id="1577791"/>
    <lineage>
        <taxon>Archaea</taxon>
        <taxon>Methanobacteriati</taxon>
        <taxon>Thermoplasmatota</taxon>
        <taxon>Thermoplasmata</taxon>
        <taxon>Methanomassiliicoccales</taxon>
        <taxon>Methanomassiliicoccaceae</taxon>
        <taxon>Candidatus Methanoplasma</taxon>
    </lineage>
</organism>
<dbReference type="HOGENOM" id="CLU_011920_3_0_2"/>
<feature type="transmembrane region" description="Helical" evidence="8">
    <location>
        <begin position="177"/>
        <end position="198"/>
    </location>
</feature>
<evidence type="ECO:0000256" key="3">
    <source>
        <dbReference type="ARBA" id="ARBA00022448"/>
    </source>
</evidence>
<feature type="transmembrane region" description="Helical" evidence="8">
    <location>
        <begin position="248"/>
        <end position="266"/>
    </location>
</feature>
<dbReference type="GeneID" id="24819023"/>
<dbReference type="InterPro" id="IPR004680">
    <property type="entry name" value="Cit_transptr-like_dom"/>
</dbReference>
<evidence type="ECO:0000256" key="6">
    <source>
        <dbReference type="ARBA" id="ARBA00022989"/>
    </source>
</evidence>
<evidence type="ECO:0000256" key="1">
    <source>
        <dbReference type="ARBA" id="ARBA00004651"/>
    </source>
</evidence>
<dbReference type="GO" id="GO:0005886">
    <property type="term" value="C:plasma membrane"/>
    <property type="evidence" value="ECO:0007669"/>
    <property type="project" value="UniProtKB-SubCell"/>
</dbReference>
<feature type="transmembrane region" description="Helical" evidence="8">
    <location>
        <begin position="278"/>
        <end position="298"/>
    </location>
</feature>
<evidence type="ECO:0000256" key="2">
    <source>
        <dbReference type="ARBA" id="ARBA00009843"/>
    </source>
</evidence>
<gene>
    <name evidence="10" type="ORF">Mpt1_c13630</name>
</gene>
<feature type="domain" description="Citrate transporter-like" evidence="9">
    <location>
        <begin position="16"/>
        <end position="345"/>
    </location>
</feature>
<evidence type="ECO:0000256" key="5">
    <source>
        <dbReference type="ARBA" id="ARBA00022692"/>
    </source>
</evidence>
<keyword evidence="6 8" id="KW-1133">Transmembrane helix</keyword>
<sequence>MDAILVTAAVFLFTYALISMGNVPKLRINRGLAAALGGILLILLGIVPIFDVLGLINFNVIFLLLGMMMLVAGLEFSGFFHIVSNMLVARSGSKVKLLGYVMVLCAVLSAVALNDAIVLIFTPIVIRCCRITDSNPIPYLIGVMFSANIGSLSTAIGNPQNAYIASKAGLSFIQFSAHALPISLVCLPVAFLMIYLIFRKKLSSEEIVPPADIEMEVDRNRLWAVIIILLGALAGFIVSSSIGISTGAIALVAGILALVVVMTRAPKNIVWVAKKVDWRILLFFIGLFIIMGAVEKSGLLAQIASFFPGFGPGETPSLVGVAGFSALLSNLVSNVPGVMLLGSMIPPNDTMLWFALAAFSTLAGNATIIGSAANVIVSERAESHNVHFNFWKFALIGVPVAFVTLLIAIGLLTLMF</sequence>
<evidence type="ECO:0000313" key="10">
    <source>
        <dbReference type="EMBL" id="AIZ57224.1"/>
    </source>
</evidence>
<accession>A0A0A7LDS3</accession>
<dbReference type="RefSeq" id="WP_052399332.1">
    <property type="nucleotide sequence ID" value="NZ_CP010070.1"/>
</dbReference>
<comment type="subcellular location">
    <subcellularLocation>
        <location evidence="1">Cell membrane</location>
        <topology evidence="1">Multi-pass membrane protein</topology>
    </subcellularLocation>
</comment>
<feature type="transmembrane region" description="Helical" evidence="8">
    <location>
        <begin position="353"/>
        <end position="373"/>
    </location>
</feature>
<dbReference type="AlphaFoldDB" id="A0A0A7LDS3"/>
<keyword evidence="4" id="KW-1003">Cell membrane</keyword>
<evidence type="ECO:0000256" key="8">
    <source>
        <dbReference type="SAM" id="Phobius"/>
    </source>
</evidence>
<feature type="transmembrane region" description="Helical" evidence="8">
    <location>
        <begin position="393"/>
        <end position="414"/>
    </location>
</feature>
<keyword evidence="7 8" id="KW-0472">Membrane</keyword>
<dbReference type="PANTHER" id="PTHR43568:SF1">
    <property type="entry name" value="P PROTEIN"/>
    <property type="match status" value="1"/>
</dbReference>
<dbReference type="OrthoDB" id="86089at2157"/>
<keyword evidence="3" id="KW-0813">Transport</keyword>
<dbReference type="PANTHER" id="PTHR43568">
    <property type="entry name" value="P PROTEIN"/>
    <property type="match status" value="1"/>
</dbReference>
<feature type="transmembrane region" description="Helical" evidence="8">
    <location>
        <begin position="318"/>
        <end position="341"/>
    </location>
</feature>
<feature type="transmembrane region" description="Helical" evidence="8">
    <location>
        <begin position="31"/>
        <end position="53"/>
    </location>
</feature>
<comment type="similarity">
    <text evidence="2">Belongs to the CitM (TC 2.A.11) transporter family.</text>
</comment>
<dbReference type="InterPro" id="IPR000802">
    <property type="entry name" value="Arsenical_pump_ArsB"/>
</dbReference>
<evidence type="ECO:0000313" key="11">
    <source>
        <dbReference type="Proteomes" id="UP000030787"/>
    </source>
</evidence>
<dbReference type="GO" id="GO:0015105">
    <property type="term" value="F:arsenite transmembrane transporter activity"/>
    <property type="evidence" value="ECO:0007669"/>
    <property type="project" value="InterPro"/>
</dbReference>
<evidence type="ECO:0000256" key="4">
    <source>
        <dbReference type="ARBA" id="ARBA00022475"/>
    </source>
</evidence>
<dbReference type="PRINTS" id="PR00758">
    <property type="entry name" value="ARSENICPUMP"/>
</dbReference>
<evidence type="ECO:0000256" key="7">
    <source>
        <dbReference type="ARBA" id="ARBA00023136"/>
    </source>
</evidence>
<protein>
    <submittedName>
        <fullName evidence="10">Citrate transporter</fullName>
    </submittedName>
</protein>
<dbReference type="InterPro" id="IPR051475">
    <property type="entry name" value="Diverse_Ion_Transporter"/>
</dbReference>